<accession>A0A3S5C8D5</accession>
<gene>
    <name evidence="1" type="ORF">PXEA_LOCUS35474</name>
</gene>
<protein>
    <submittedName>
        <fullName evidence="1">Uncharacterized protein</fullName>
    </submittedName>
</protein>
<proteinExistence type="predicted"/>
<dbReference type="EMBL" id="CAAALY010272264">
    <property type="protein sequence ID" value="VEL42034.1"/>
    <property type="molecule type" value="Genomic_DNA"/>
</dbReference>
<dbReference type="AlphaFoldDB" id="A0A3S5C8D5"/>
<dbReference type="Proteomes" id="UP000784294">
    <property type="component" value="Unassembled WGS sequence"/>
</dbReference>
<sequence length="102" mass="11450">MQMSVGLDRNASQGGKSGEWDCASNMELICFSCKSAEKYLRFSTQKKSWNRLKDIIDAVHFNSCGILLQVVTTTNRPHQCIFSAIAVKKRFCFAMPPDARKG</sequence>
<organism evidence="1 2">
    <name type="scientific">Protopolystoma xenopodis</name>
    <dbReference type="NCBI Taxonomy" id="117903"/>
    <lineage>
        <taxon>Eukaryota</taxon>
        <taxon>Metazoa</taxon>
        <taxon>Spiralia</taxon>
        <taxon>Lophotrochozoa</taxon>
        <taxon>Platyhelminthes</taxon>
        <taxon>Monogenea</taxon>
        <taxon>Polyopisthocotylea</taxon>
        <taxon>Polystomatidea</taxon>
        <taxon>Polystomatidae</taxon>
        <taxon>Protopolystoma</taxon>
    </lineage>
</organism>
<comment type="caution">
    <text evidence="1">The sequence shown here is derived from an EMBL/GenBank/DDBJ whole genome shotgun (WGS) entry which is preliminary data.</text>
</comment>
<evidence type="ECO:0000313" key="2">
    <source>
        <dbReference type="Proteomes" id="UP000784294"/>
    </source>
</evidence>
<name>A0A3S5C8D5_9PLAT</name>
<evidence type="ECO:0000313" key="1">
    <source>
        <dbReference type="EMBL" id="VEL42034.1"/>
    </source>
</evidence>
<reference evidence="1" key="1">
    <citation type="submission" date="2018-11" db="EMBL/GenBank/DDBJ databases">
        <authorList>
            <consortium name="Pathogen Informatics"/>
        </authorList>
    </citation>
    <scope>NUCLEOTIDE SEQUENCE</scope>
</reference>
<keyword evidence="2" id="KW-1185">Reference proteome</keyword>